<dbReference type="GO" id="GO:0015990">
    <property type="term" value="P:electron transport coupled proton transport"/>
    <property type="evidence" value="ECO:0007669"/>
    <property type="project" value="TreeGrafter"/>
</dbReference>
<evidence type="ECO:0000313" key="13">
    <source>
        <dbReference type="Proteomes" id="UP000038040"/>
    </source>
</evidence>
<dbReference type="WBParaSite" id="DME_0001082101-mRNA-1">
    <property type="protein sequence ID" value="DME_0001082101-mRNA-1"/>
    <property type="gene ID" value="DME_0001082101"/>
</dbReference>
<evidence type="ECO:0000256" key="2">
    <source>
        <dbReference type="ARBA" id="ARBA00004673"/>
    </source>
</evidence>
<dbReference type="EMBL" id="UYYG01000423">
    <property type="protein sequence ID" value="VDN54247.1"/>
    <property type="molecule type" value="Genomic_DNA"/>
</dbReference>
<dbReference type="GO" id="GO:0006123">
    <property type="term" value="P:mitochondrial electron transport, cytochrome c to oxygen"/>
    <property type="evidence" value="ECO:0007669"/>
    <property type="project" value="TreeGrafter"/>
</dbReference>
<evidence type="ECO:0000313" key="12">
    <source>
        <dbReference type="EMBL" id="VDN54247.1"/>
    </source>
</evidence>
<evidence type="ECO:0000313" key="15">
    <source>
        <dbReference type="WBParaSite" id="DME_0001082101-mRNA-1"/>
    </source>
</evidence>
<sequence>MKIALIGCAIWAHHIYTVGKNSCAYFAATIVIAVPIGAKVFTWLTTFMRKRSSFSGEKNSSN</sequence>
<dbReference type="OrthoDB" id="5874796at2759"/>
<keyword evidence="10" id="KW-0812">Transmembrane</keyword>
<evidence type="ECO:0000256" key="4">
    <source>
        <dbReference type="ARBA" id="ARBA00015947"/>
    </source>
</evidence>
<dbReference type="Proteomes" id="UP000038040">
    <property type="component" value="Unplaced"/>
</dbReference>
<evidence type="ECO:0000256" key="9">
    <source>
        <dbReference type="ARBA" id="ARBA00049512"/>
    </source>
</evidence>
<protein>
    <recommendedName>
        <fullName evidence="4">Cytochrome c oxidase subunit 1</fullName>
    </recommendedName>
    <alternativeName>
        <fullName evidence="8">Cytochrome c oxidase polypeptide I</fullName>
    </alternativeName>
</protein>
<keyword evidence="5" id="KW-0813">Transport</keyword>
<proteinExistence type="inferred from homology"/>
<dbReference type="SUPFAM" id="SSF81442">
    <property type="entry name" value="Cytochrome c oxidase subunit I-like"/>
    <property type="match status" value="1"/>
</dbReference>
<gene>
    <name evidence="12" type="ORF">DME_LOCUS4220</name>
</gene>
<feature type="domain" description="Cytochrome oxidase subunit I profile" evidence="11">
    <location>
        <begin position="1"/>
        <end position="62"/>
    </location>
</feature>
<evidence type="ECO:0000256" key="10">
    <source>
        <dbReference type="SAM" id="Phobius"/>
    </source>
</evidence>
<keyword evidence="10" id="KW-0472">Membrane</keyword>
<reference evidence="12 14" key="2">
    <citation type="submission" date="2018-11" db="EMBL/GenBank/DDBJ databases">
        <authorList>
            <consortium name="Pathogen Informatics"/>
        </authorList>
    </citation>
    <scope>NUCLEOTIDE SEQUENCE [LARGE SCALE GENOMIC DNA]</scope>
</reference>
<comment type="similarity">
    <text evidence="3">Belongs to the heme-copper respiratory oxidase family.</text>
</comment>
<evidence type="ECO:0000259" key="11">
    <source>
        <dbReference type="PROSITE" id="PS50855"/>
    </source>
</evidence>
<evidence type="ECO:0000313" key="14">
    <source>
        <dbReference type="Proteomes" id="UP000274756"/>
    </source>
</evidence>
<organism evidence="13 15">
    <name type="scientific">Dracunculus medinensis</name>
    <name type="common">Guinea worm</name>
    <dbReference type="NCBI Taxonomy" id="318479"/>
    <lineage>
        <taxon>Eukaryota</taxon>
        <taxon>Metazoa</taxon>
        <taxon>Ecdysozoa</taxon>
        <taxon>Nematoda</taxon>
        <taxon>Chromadorea</taxon>
        <taxon>Rhabditida</taxon>
        <taxon>Spirurina</taxon>
        <taxon>Dracunculoidea</taxon>
        <taxon>Dracunculidae</taxon>
        <taxon>Dracunculus</taxon>
    </lineage>
</organism>
<name>A0A0N4URY9_DRAME</name>
<dbReference type="InterPro" id="IPR000883">
    <property type="entry name" value="Cyt_C_Oxase_1"/>
</dbReference>
<dbReference type="GO" id="GO:0005739">
    <property type="term" value="C:mitochondrion"/>
    <property type="evidence" value="ECO:0007669"/>
    <property type="project" value="GOC"/>
</dbReference>
<dbReference type="PANTHER" id="PTHR10422">
    <property type="entry name" value="CYTOCHROME C OXIDASE SUBUNIT 1"/>
    <property type="match status" value="1"/>
</dbReference>
<dbReference type="STRING" id="318479.A0A0N4URY9"/>
<evidence type="ECO:0000256" key="3">
    <source>
        <dbReference type="ARBA" id="ARBA00009578"/>
    </source>
</evidence>
<dbReference type="AlphaFoldDB" id="A0A0N4URY9"/>
<comment type="catalytic activity">
    <reaction evidence="9">
        <text>4 Fe(II)-[cytochrome c] + O2 + 8 H(+)(in) = 4 Fe(III)-[cytochrome c] + 2 H2O + 4 H(+)(out)</text>
        <dbReference type="Rhea" id="RHEA:11436"/>
        <dbReference type="Rhea" id="RHEA-COMP:10350"/>
        <dbReference type="Rhea" id="RHEA-COMP:14399"/>
        <dbReference type="ChEBI" id="CHEBI:15377"/>
        <dbReference type="ChEBI" id="CHEBI:15378"/>
        <dbReference type="ChEBI" id="CHEBI:15379"/>
        <dbReference type="ChEBI" id="CHEBI:29033"/>
        <dbReference type="ChEBI" id="CHEBI:29034"/>
        <dbReference type="EC" id="7.1.1.9"/>
    </reaction>
    <physiologicalReaction direction="left-to-right" evidence="9">
        <dbReference type="Rhea" id="RHEA:11437"/>
    </physiologicalReaction>
</comment>
<keyword evidence="5" id="KW-0679">Respiratory chain</keyword>
<dbReference type="Gene3D" id="1.20.210.10">
    <property type="entry name" value="Cytochrome c oxidase-like, subunit I domain"/>
    <property type="match status" value="1"/>
</dbReference>
<dbReference type="GO" id="GO:0020037">
    <property type="term" value="F:heme binding"/>
    <property type="evidence" value="ECO:0007669"/>
    <property type="project" value="InterPro"/>
</dbReference>
<keyword evidence="6" id="KW-1278">Translocase</keyword>
<feature type="transmembrane region" description="Helical" evidence="10">
    <location>
        <begin position="24"/>
        <end position="44"/>
    </location>
</feature>
<evidence type="ECO:0000256" key="7">
    <source>
        <dbReference type="ARBA" id="ARBA00022982"/>
    </source>
</evidence>
<keyword evidence="14" id="KW-1185">Reference proteome</keyword>
<dbReference type="GO" id="GO:0016020">
    <property type="term" value="C:membrane"/>
    <property type="evidence" value="ECO:0007669"/>
    <property type="project" value="InterPro"/>
</dbReference>
<dbReference type="InterPro" id="IPR023616">
    <property type="entry name" value="Cyt_c_oxase-like_su1_dom"/>
</dbReference>
<evidence type="ECO:0000256" key="6">
    <source>
        <dbReference type="ARBA" id="ARBA00022967"/>
    </source>
</evidence>
<comment type="cofactor">
    <cofactor evidence="1">
        <name>heme</name>
        <dbReference type="ChEBI" id="CHEBI:30413"/>
    </cofactor>
</comment>
<dbReference type="PROSITE" id="PS50855">
    <property type="entry name" value="COX1"/>
    <property type="match status" value="1"/>
</dbReference>
<accession>A0A0N4URY9</accession>
<dbReference type="GO" id="GO:0004129">
    <property type="term" value="F:cytochrome-c oxidase activity"/>
    <property type="evidence" value="ECO:0007669"/>
    <property type="project" value="UniProtKB-EC"/>
</dbReference>
<keyword evidence="10" id="KW-1133">Transmembrane helix</keyword>
<comment type="pathway">
    <text evidence="2">Energy metabolism; oxidative phosphorylation.</text>
</comment>
<keyword evidence="7" id="KW-0249">Electron transport</keyword>
<evidence type="ECO:0000256" key="1">
    <source>
        <dbReference type="ARBA" id="ARBA00001971"/>
    </source>
</evidence>
<evidence type="ECO:0000256" key="5">
    <source>
        <dbReference type="ARBA" id="ARBA00022660"/>
    </source>
</evidence>
<reference evidence="15" key="1">
    <citation type="submission" date="2017-02" db="UniProtKB">
        <authorList>
            <consortium name="WormBaseParasite"/>
        </authorList>
    </citation>
    <scope>IDENTIFICATION</scope>
</reference>
<evidence type="ECO:0000256" key="8">
    <source>
        <dbReference type="ARBA" id="ARBA00032715"/>
    </source>
</evidence>
<dbReference type="InterPro" id="IPR036927">
    <property type="entry name" value="Cyt_c_oxase-like_su1_sf"/>
</dbReference>
<dbReference type="PANTHER" id="PTHR10422:SF18">
    <property type="entry name" value="CYTOCHROME C OXIDASE SUBUNIT 1"/>
    <property type="match status" value="1"/>
</dbReference>
<dbReference type="Proteomes" id="UP000274756">
    <property type="component" value="Unassembled WGS sequence"/>
</dbReference>